<evidence type="ECO:0000313" key="3">
    <source>
        <dbReference type="Proteomes" id="UP000288805"/>
    </source>
</evidence>
<feature type="domain" description="Reverse transcriptase zinc-binding" evidence="1">
    <location>
        <begin position="28"/>
        <end position="70"/>
    </location>
</feature>
<accession>A0A438EH82</accession>
<organism evidence="2 3">
    <name type="scientific">Vitis vinifera</name>
    <name type="common">Grape</name>
    <dbReference type="NCBI Taxonomy" id="29760"/>
    <lineage>
        <taxon>Eukaryota</taxon>
        <taxon>Viridiplantae</taxon>
        <taxon>Streptophyta</taxon>
        <taxon>Embryophyta</taxon>
        <taxon>Tracheophyta</taxon>
        <taxon>Spermatophyta</taxon>
        <taxon>Magnoliopsida</taxon>
        <taxon>eudicotyledons</taxon>
        <taxon>Gunneridae</taxon>
        <taxon>Pentapetalae</taxon>
        <taxon>rosids</taxon>
        <taxon>Vitales</taxon>
        <taxon>Vitaceae</taxon>
        <taxon>Viteae</taxon>
        <taxon>Vitis</taxon>
    </lineage>
</organism>
<protein>
    <recommendedName>
        <fullName evidence="1">Reverse transcriptase zinc-binding domain-containing protein</fullName>
    </recommendedName>
</protein>
<proteinExistence type="predicted"/>
<dbReference type="InterPro" id="IPR026960">
    <property type="entry name" value="RVT-Znf"/>
</dbReference>
<gene>
    <name evidence="2" type="ORF">CK203_107449</name>
</gene>
<evidence type="ECO:0000313" key="2">
    <source>
        <dbReference type="EMBL" id="RVW47084.1"/>
    </source>
</evidence>
<reference evidence="2 3" key="1">
    <citation type="journal article" date="2018" name="PLoS Genet.">
        <title>Population sequencing reveals clonal diversity and ancestral inbreeding in the grapevine cultivar Chardonnay.</title>
        <authorList>
            <person name="Roach M.J."/>
            <person name="Johnson D.L."/>
            <person name="Bohlmann J."/>
            <person name="van Vuuren H.J."/>
            <person name="Jones S.J."/>
            <person name="Pretorius I.S."/>
            <person name="Schmidt S.A."/>
            <person name="Borneman A.R."/>
        </authorList>
    </citation>
    <scope>NUCLEOTIDE SEQUENCE [LARGE SCALE GENOMIC DNA]</scope>
    <source>
        <strain evidence="3">cv. Chardonnay</strain>
        <tissue evidence="2">Leaf</tissue>
    </source>
</reference>
<sequence length="170" mass="20127">MSRPAFMSITILHLGLLEISVRDSLKSWALTLDLVQKRGWALANRCFMRLENEDTIDHLLLHCSKARVLWELLFTLFGVSWVLPSSVRETLLSWHGSFVGKKRRKVWRVAPLYIFWTVWKARNRLAFKDDVLSIQRLKYSFVYSLWSEAKLFIVECPLTMVNFIDWLESY</sequence>
<dbReference type="Proteomes" id="UP000288805">
    <property type="component" value="Unassembled WGS sequence"/>
</dbReference>
<dbReference type="Pfam" id="PF13966">
    <property type="entry name" value="zf-RVT"/>
    <property type="match status" value="1"/>
</dbReference>
<comment type="caution">
    <text evidence="2">The sequence shown here is derived from an EMBL/GenBank/DDBJ whole genome shotgun (WGS) entry which is preliminary data.</text>
</comment>
<dbReference type="AlphaFoldDB" id="A0A438EH82"/>
<name>A0A438EH82_VITVI</name>
<evidence type="ECO:0000259" key="1">
    <source>
        <dbReference type="Pfam" id="PF13966"/>
    </source>
</evidence>
<dbReference type="EMBL" id="QGNW01001290">
    <property type="protein sequence ID" value="RVW47084.1"/>
    <property type="molecule type" value="Genomic_DNA"/>
</dbReference>